<keyword evidence="5" id="KW-0378">Hydrolase</keyword>
<dbReference type="Gene3D" id="2.60.420.10">
    <property type="entry name" value="Maltose phosphorylase, domain 3"/>
    <property type="match status" value="1"/>
</dbReference>
<dbReference type="PIRSF" id="PIRSF036289">
    <property type="entry name" value="Glycosyl_hydrolase_malt_phosph"/>
    <property type="match status" value="1"/>
</dbReference>
<dbReference type="InterPro" id="IPR017045">
    <property type="entry name" value="Malt_Pase/Glycosyl_Hdrlase"/>
</dbReference>
<accession>A0ABW8UAD5</accession>
<evidence type="ECO:0000259" key="3">
    <source>
        <dbReference type="Pfam" id="PF03633"/>
    </source>
</evidence>
<dbReference type="GO" id="GO:0016787">
    <property type="term" value="F:hydrolase activity"/>
    <property type="evidence" value="ECO:0007669"/>
    <property type="project" value="UniProtKB-KW"/>
</dbReference>
<evidence type="ECO:0000313" key="6">
    <source>
        <dbReference type="Proteomes" id="UP001625389"/>
    </source>
</evidence>
<dbReference type="PANTHER" id="PTHR11051:SF13">
    <property type="entry name" value="GLYCOSYL TRANSFERASE"/>
    <property type="match status" value="1"/>
</dbReference>
<feature type="domain" description="Glycoside hydrolase family 65 C-terminal" evidence="3">
    <location>
        <begin position="747"/>
        <end position="800"/>
    </location>
</feature>
<evidence type="ECO:0000256" key="1">
    <source>
        <dbReference type="ARBA" id="ARBA00006768"/>
    </source>
</evidence>
<protein>
    <submittedName>
        <fullName evidence="5">Glycoside hydrolase family 65 protein</fullName>
    </submittedName>
</protein>
<dbReference type="Pfam" id="PF03632">
    <property type="entry name" value="Glyco_hydro_65m"/>
    <property type="match status" value="1"/>
</dbReference>
<dbReference type="Pfam" id="PF03636">
    <property type="entry name" value="Glyco_hydro_65N"/>
    <property type="match status" value="1"/>
</dbReference>
<dbReference type="Proteomes" id="UP001625389">
    <property type="component" value="Unassembled WGS sequence"/>
</dbReference>
<dbReference type="InterPro" id="IPR037018">
    <property type="entry name" value="GH65_N"/>
</dbReference>
<dbReference type="InterPro" id="IPR011013">
    <property type="entry name" value="Gal_mutarotase_sf_dom"/>
</dbReference>
<comment type="similarity">
    <text evidence="1">Belongs to the glycosyl hydrolase 65 family.</text>
</comment>
<dbReference type="PANTHER" id="PTHR11051">
    <property type="entry name" value="GLYCOSYL HYDROLASE-RELATED"/>
    <property type="match status" value="1"/>
</dbReference>
<evidence type="ECO:0000259" key="4">
    <source>
        <dbReference type="Pfam" id="PF03636"/>
    </source>
</evidence>
<organism evidence="5 6">
    <name type="scientific">Loigolactobacillus zhaoyuanensis</name>
    <dbReference type="NCBI Taxonomy" id="2486017"/>
    <lineage>
        <taxon>Bacteria</taxon>
        <taxon>Bacillati</taxon>
        <taxon>Bacillota</taxon>
        <taxon>Bacilli</taxon>
        <taxon>Lactobacillales</taxon>
        <taxon>Lactobacillaceae</taxon>
        <taxon>Loigolactobacillus</taxon>
    </lineage>
</organism>
<dbReference type="SUPFAM" id="SSF74650">
    <property type="entry name" value="Galactose mutarotase-like"/>
    <property type="match status" value="1"/>
</dbReference>
<comment type="caution">
    <text evidence="5">The sequence shown here is derived from an EMBL/GenBank/DDBJ whole genome shotgun (WGS) entry which is preliminary data.</text>
</comment>
<dbReference type="InterPro" id="IPR005194">
    <property type="entry name" value="Glyco_hydro_65_C"/>
</dbReference>
<proteinExistence type="inferred from homology"/>
<name>A0ABW8UAD5_9LACO</name>
<dbReference type="Gene3D" id="1.50.10.10">
    <property type="match status" value="1"/>
</dbReference>
<dbReference type="RefSeq" id="WP_407137084.1">
    <property type="nucleotide sequence ID" value="NZ_JBGQPK010000010.1"/>
</dbReference>
<gene>
    <name evidence="5" type="ORF">ACEN34_04015</name>
</gene>
<dbReference type="InterPro" id="IPR005196">
    <property type="entry name" value="Glyco_hydro_65_N"/>
</dbReference>
<evidence type="ECO:0000259" key="2">
    <source>
        <dbReference type="Pfam" id="PF03632"/>
    </source>
</evidence>
<dbReference type="InterPro" id="IPR012341">
    <property type="entry name" value="6hp_glycosidase-like_sf"/>
</dbReference>
<dbReference type="SUPFAM" id="SSF48208">
    <property type="entry name" value="Six-hairpin glycosidases"/>
    <property type="match status" value="1"/>
</dbReference>
<keyword evidence="6" id="KW-1185">Reference proteome</keyword>
<feature type="domain" description="Glycoside hydrolase family 65 central catalytic" evidence="2">
    <location>
        <begin position="371"/>
        <end position="732"/>
    </location>
</feature>
<dbReference type="Pfam" id="PF03633">
    <property type="entry name" value="Glyco_hydro_65C"/>
    <property type="match status" value="1"/>
</dbReference>
<dbReference type="Gene3D" id="2.70.98.40">
    <property type="entry name" value="Glycoside hydrolase, family 65, N-terminal domain"/>
    <property type="match status" value="1"/>
</dbReference>
<dbReference type="InterPro" id="IPR005195">
    <property type="entry name" value="Glyco_hydro_65_M"/>
</dbReference>
<sequence length="816" mass="92549">MQVGYIDSFYDLPQLDHSVRFPWRAYYPAQKAGMQAPIMTGKFPLILALNLTNTSSQALAAAGNIVCQLQFPNRTAVTPTDYPQWLTTHQPLVAANKQAVKQSLLGFYDLSPIQYGEAYFGYAHNNQMICELPDPRYLIFSVDGVRSDQTAYQVEMIDKTWDMASGLLLETFHVTMPTAKKFALTMESFASQADRHLYVVRYDVRALNFSGPLTIIKQHDYVDQQIPRGAEDVRRAQRGNTLIQTYLPATAPTMQFSTQKSQLGLLMTMEYLGSDPRVQLNAHANVPNYEIQLELTPDRSAQFTFGYSLGEIHNLLAFKLNQTHYIDKSLARLKNRTFSDLFTASAARTQQFWQDSDVIIEGDPILQKGIRFNLYHLYQAAGRDHRTDIPAKGLTGSGYEGHYFWDTEMYMLPFFIYTQPKIAKALLSYRYATLGAAGQRAREMAIKSGALFPWRTINGEEASAYFPAGTAQVHINADIAYATDQYIRATNDTDFLISAGFELILETARFWLAYGNYGEHGPQAGHFVINRVTGPDEYTALIDNNYYTNRMAQHNMRLAVKYAVKLQQLAPDKLTELAVTDEEIANFKQAAADMYLPYDEKHQIKLQDDNALNRPRFDIENEPAANFPLLLHYHPLVLYRYQVNKQADTLMSDFLFPLDQDQAQLRRDYNYYEGITTHDSSLSRAIFSILANRIDDSKKAQAYFMDTALTDLTDLQGNSEDGIHAANMGGSWLSLVYGFAGMHFGMEGLTFAPQLPASWFRLSFKIKYRNRQLDVDINQETARFILLSGAPLTIYCQQQACDLSQDMPVTVPLKNA</sequence>
<feature type="domain" description="Glycoside hydrolase family 65 N-terminal" evidence="4">
    <location>
        <begin position="105"/>
        <end position="301"/>
    </location>
</feature>
<dbReference type="InterPro" id="IPR008928">
    <property type="entry name" value="6-hairpin_glycosidase_sf"/>
</dbReference>
<evidence type="ECO:0000313" key="5">
    <source>
        <dbReference type="EMBL" id="MFL2028777.1"/>
    </source>
</evidence>
<reference evidence="5 6" key="1">
    <citation type="submission" date="2024-08" db="EMBL/GenBank/DDBJ databases">
        <authorList>
            <person name="Arias E."/>
        </authorList>
    </citation>
    <scope>NUCLEOTIDE SEQUENCE [LARGE SCALE GENOMIC DNA]</scope>
    <source>
        <strain evidence="5 6">FAM 25317</strain>
    </source>
</reference>
<dbReference type="EMBL" id="JBGQPK010000010">
    <property type="protein sequence ID" value="MFL2028777.1"/>
    <property type="molecule type" value="Genomic_DNA"/>
</dbReference>